<dbReference type="GO" id="GO:0016887">
    <property type="term" value="F:ATP hydrolysis activity"/>
    <property type="evidence" value="ECO:0007669"/>
    <property type="project" value="InterPro"/>
</dbReference>
<protein>
    <recommendedName>
        <fullName evidence="3">Nuclease SbcCD subunit C</fullName>
    </recommendedName>
</protein>
<reference evidence="6 7" key="1">
    <citation type="submission" date="2020-10" db="EMBL/GenBank/DDBJ databases">
        <title>Ca. Dormibacterota MAGs.</title>
        <authorList>
            <person name="Montgomery K."/>
        </authorList>
    </citation>
    <scope>NUCLEOTIDE SEQUENCE [LARGE SCALE GENOMIC DNA]</scope>
    <source>
        <strain evidence="6">Mitchell_Peninsula_5</strain>
    </source>
</reference>
<dbReference type="Proteomes" id="UP000614410">
    <property type="component" value="Unassembled WGS sequence"/>
</dbReference>
<accession>A0A934KLC7</accession>
<evidence type="ECO:0000313" key="6">
    <source>
        <dbReference type="EMBL" id="MBJ7607935.1"/>
    </source>
</evidence>
<evidence type="ECO:0000259" key="5">
    <source>
        <dbReference type="Pfam" id="PF13476"/>
    </source>
</evidence>
<evidence type="ECO:0000256" key="1">
    <source>
        <dbReference type="ARBA" id="ARBA00006930"/>
    </source>
</evidence>
<dbReference type="Pfam" id="PF13476">
    <property type="entry name" value="AAA_23"/>
    <property type="match status" value="1"/>
</dbReference>
<dbReference type="PANTHER" id="PTHR32114:SF2">
    <property type="entry name" value="ABC TRANSPORTER ABCH.3"/>
    <property type="match status" value="1"/>
</dbReference>
<feature type="domain" description="Rad50/SbcC-type AAA" evidence="5">
    <location>
        <begin position="67"/>
        <end position="142"/>
    </location>
</feature>
<organism evidence="6 7">
    <name type="scientific">Candidatus Amunia macphersoniae</name>
    <dbReference type="NCBI Taxonomy" id="3127014"/>
    <lineage>
        <taxon>Bacteria</taxon>
        <taxon>Bacillati</taxon>
        <taxon>Candidatus Dormiibacterota</taxon>
        <taxon>Candidatus Dormibacteria</taxon>
        <taxon>Candidatus Aeolococcales</taxon>
        <taxon>Candidatus Aeolococcaceae</taxon>
        <taxon>Candidatus Amunia</taxon>
    </lineage>
</organism>
<dbReference type="AlphaFoldDB" id="A0A934KLC7"/>
<dbReference type="Pfam" id="PF13304">
    <property type="entry name" value="AAA_21"/>
    <property type="match status" value="1"/>
</dbReference>
<dbReference type="EMBL" id="JAEKNN010000005">
    <property type="protein sequence ID" value="MBJ7607935.1"/>
    <property type="molecule type" value="Genomic_DNA"/>
</dbReference>
<proteinExistence type="inferred from homology"/>
<gene>
    <name evidence="6" type="ORF">JF887_00680</name>
</gene>
<feature type="domain" description="ATPase AAA-type core" evidence="4">
    <location>
        <begin position="509"/>
        <end position="648"/>
    </location>
</feature>
<dbReference type="InterPro" id="IPR003959">
    <property type="entry name" value="ATPase_AAA_core"/>
</dbReference>
<evidence type="ECO:0000256" key="2">
    <source>
        <dbReference type="ARBA" id="ARBA00011322"/>
    </source>
</evidence>
<dbReference type="PANTHER" id="PTHR32114">
    <property type="entry name" value="ABC TRANSPORTER ABCH.3"/>
    <property type="match status" value="1"/>
</dbReference>
<dbReference type="GO" id="GO:0006302">
    <property type="term" value="P:double-strand break repair"/>
    <property type="evidence" value="ECO:0007669"/>
    <property type="project" value="InterPro"/>
</dbReference>
<dbReference type="SUPFAM" id="SSF52540">
    <property type="entry name" value="P-loop containing nucleoside triphosphate hydrolases"/>
    <property type="match status" value="1"/>
</dbReference>
<evidence type="ECO:0000256" key="3">
    <source>
        <dbReference type="ARBA" id="ARBA00013368"/>
    </source>
</evidence>
<evidence type="ECO:0000313" key="7">
    <source>
        <dbReference type="Proteomes" id="UP000614410"/>
    </source>
</evidence>
<comment type="subunit">
    <text evidence="2">Heterodimer of SbcC and SbcD.</text>
</comment>
<dbReference type="Gene3D" id="3.40.50.300">
    <property type="entry name" value="P-loop containing nucleotide triphosphate hydrolases"/>
    <property type="match status" value="2"/>
</dbReference>
<dbReference type="InterPro" id="IPR027417">
    <property type="entry name" value="P-loop_NTPase"/>
</dbReference>
<evidence type="ECO:0000259" key="4">
    <source>
        <dbReference type="Pfam" id="PF13304"/>
    </source>
</evidence>
<comment type="similarity">
    <text evidence="1">Belongs to the SMC family. SbcC subfamily.</text>
</comment>
<name>A0A934KLC7_9BACT</name>
<sequence>MPDPTLYSLVVEQLARRPPSLADADELILAAFDGQDALRHQLSGDPIPAIALAAAAVTPPNAYLASLAVEGFRGVGPPTTLSLPPGPGLTLVVGRNGSGKSSVSEALEMVLTGSNRRWLERPKVWTEGWRNLHHGPPRITASFSVNGRAAPLTLTRTWAEGADVADSVLKVDGKRASVEEAGWERAVRAYPPLLSHNELGRILEGRPTELYDALASILGLADIAAAESLLRKARLDAEMVIKASQREADQLAQHLSTLDDERAAAVRTALSGKSWDLESIQTTVGGGVAAVEERTELRTLRELSTIEVIDRGRVRQLSARLREVNDELDRLGGSDAAAARETALLLEQALKVHAPHQGLDCPVCGSAGVLTYEWRLRTTERIAQLRRQAVSAQQVHGRAMELRGEARRLVVPAPEALHQATDVGVDGTVALAQWERWSSLPGDDNLPALAAHLDTVAPDLIAGVAAVRAAAGAELERREDRWRPLAQRVIAWLPGAVEAEAQRQALPRLRAAESWIRDAHEALRTQRFAPIAGEVQKNWQELRQTSSVQLGELRLEGTSTSNQRRLTLDVNIDGEAGSALGVMSQGELNCLALSLFLPRASMPESPFRFIVIDDPVQAMDPVKVNGLAQVLDRIARGRQVIVLTHDDRLPAAVRRLEMDATIIEVSRRESSVVALRQVFDPVTRHIDDAMAIAQTTNLPAPARRVVPGFCRLAIEAACAEAVTRRLLRAGRSHDDVEAALLVPTTLKMWLAMAVLKDAGRSGDVLEWVHKNLPGAAAIVQLANRGSHTGIGGDLVTLVRGAEQLCVWVRAEHAGGR</sequence>
<dbReference type="InterPro" id="IPR038729">
    <property type="entry name" value="Rad50/SbcC_AAA"/>
</dbReference>
<dbReference type="PROSITE" id="PS50890">
    <property type="entry name" value="PUA"/>
    <property type="match status" value="1"/>
</dbReference>
<comment type="caution">
    <text evidence="6">The sequence shown here is derived from an EMBL/GenBank/DDBJ whole genome shotgun (WGS) entry which is preliminary data.</text>
</comment>